<evidence type="ECO:0000313" key="1">
    <source>
        <dbReference type="EMBL" id="GMR32439.1"/>
    </source>
</evidence>
<reference evidence="2" key="1">
    <citation type="submission" date="2022-10" db="EMBL/GenBank/DDBJ databases">
        <title>Genome assembly of Pristionchus species.</title>
        <authorList>
            <person name="Yoshida K."/>
            <person name="Sommer R.J."/>
        </authorList>
    </citation>
    <scope>NUCLEOTIDE SEQUENCE [LARGE SCALE GENOMIC DNA]</scope>
    <source>
        <strain evidence="2">RS5460</strain>
    </source>
</reference>
<name>A0AAN4Z331_9BILA</name>
<dbReference type="EMBL" id="BTRK01000001">
    <property type="protein sequence ID" value="GMR32439.1"/>
    <property type="molecule type" value="Genomic_DNA"/>
</dbReference>
<gene>
    <name evidence="1" type="ORF">PMAYCL1PPCAC_02634</name>
</gene>
<proteinExistence type="predicted"/>
<dbReference type="Proteomes" id="UP001328107">
    <property type="component" value="Unassembled WGS sequence"/>
</dbReference>
<organism evidence="1 2">
    <name type="scientific">Pristionchus mayeri</name>
    <dbReference type="NCBI Taxonomy" id="1317129"/>
    <lineage>
        <taxon>Eukaryota</taxon>
        <taxon>Metazoa</taxon>
        <taxon>Ecdysozoa</taxon>
        <taxon>Nematoda</taxon>
        <taxon>Chromadorea</taxon>
        <taxon>Rhabditida</taxon>
        <taxon>Rhabditina</taxon>
        <taxon>Diplogasteromorpha</taxon>
        <taxon>Diplogasteroidea</taxon>
        <taxon>Neodiplogasteridae</taxon>
        <taxon>Pristionchus</taxon>
    </lineage>
</organism>
<sequence>LYRIITIKNCEYKFCPTLSSSRFWNFTFPNKKTVLRSPIYMRSFVNMKRNELHSESISQRDDSIWKDIVSNPTKYIEILILCTLVPSFCPSIDNLSLSQFLNRSILGDVNGSVGSSVQVDLPSIEGFIIDQMLPIPRWNLIWSLHEGTLVVKISEVLRSENPLVDDTISACSHNGPCWLTAPFEVSILKDCIDSGSNEEDEEGRSHL</sequence>
<evidence type="ECO:0000313" key="2">
    <source>
        <dbReference type="Proteomes" id="UP001328107"/>
    </source>
</evidence>
<accession>A0AAN4Z331</accession>
<feature type="non-terminal residue" evidence="1">
    <location>
        <position position="1"/>
    </location>
</feature>
<comment type="caution">
    <text evidence="1">The sequence shown here is derived from an EMBL/GenBank/DDBJ whole genome shotgun (WGS) entry which is preliminary data.</text>
</comment>
<feature type="non-terminal residue" evidence="1">
    <location>
        <position position="207"/>
    </location>
</feature>
<keyword evidence="2" id="KW-1185">Reference proteome</keyword>
<protein>
    <submittedName>
        <fullName evidence="1">Uncharacterized protein</fullName>
    </submittedName>
</protein>
<dbReference type="AlphaFoldDB" id="A0AAN4Z331"/>